<keyword evidence="1" id="KW-1133">Transmembrane helix</keyword>
<evidence type="ECO:0000256" key="1">
    <source>
        <dbReference type="SAM" id="Phobius"/>
    </source>
</evidence>
<keyword evidence="3" id="KW-0378">Hydrolase</keyword>
<accession>A0A518C110</accession>
<feature type="transmembrane region" description="Helical" evidence="1">
    <location>
        <begin position="279"/>
        <end position="297"/>
    </location>
</feature>
<keyword evidence="1" id="KW-0472">Membrane</keyword>
<dbReference type="OrthoDB" id="9787923at2"/>
<sequence>MNQAPDDQRESWLGRLDAWVEESPWHPRVLPFFVYIFGLLIIGLGSTVESWGAGIGVVAAVGRGWQSAPVQLVLYAAQCGLVCWLLWRYRRLTPELTIRFHWLAIPTGVFLLVAWVGLGWLMTGEFSERWSGLMAGEPVGAIDYGIDGAEPNAFATVEEHDLRKQVHSDGLEGQFGAALLFFRLLGMSLVVPLFEELFIRSAMVRGLQHRRETLRGIGQVLCDFPVVGDALMNTKFGREVSREDPILTRQLVATPVGAMTLWAVFASTLVFSLSHLLRDWPGCIACGIVWCWLVWYTNRPSLAEDRRMGIGPIAWSHGITNALLWGYTVWTDDWQFL</sequence>
<feature type="transmembrane region" description="Helical" evidence="1">
    <location>
        <begin position="68"/>
        <end position="87"/>
    </location>
</feature>
<feature type="transmembrane region" description="Helical" evidence="1">
    <location>
        <begin position="251"/>
        <end position="273"/>
    </location>
</feature>
<keyword evidence="1" id="KW-0812">Transmembrane</keyword>
<feature type="transmembrane region" description="Helical" evidence="1">
    <location>
        <begin position="29"/>
        <end position="48"/>
    </location>
</feature>
<dbReference type="AlphaFoldDB" id="A0A518C110"/>
<dbReference type="KEGG" id="mcad:Pan265_27930"/>
<evidence type="ECO:0000259" key="2">
    <source>
        <dbReference type="Pfam" id="PF02517"/>
    </source>
</evidence>
<proteinExistence type="predicted"/>
<feature type="transmembrane region" description="Helical" evidence="1">
    <location>
        <begin position="175"/>
        <end position="194"/>
    </location>
</feature>
<dbReference type="Proteomes" id="UP000320386">
    <property type="component" value="Chromosome"/>
</dbReference>
<keyword evidence="4" id="KW-1185">Reference proteome</keyword>
<evidence type="ECO:0000313" key="4">
    <source>
        <dbReference type="Proteomes" id="UP000320386"/>
    </source>
</evidence>
<gene>
    <name evidence="3" type="ORF">Pan265_27930</name>
</gene>
<keyword evidence="3" id="KW-0645">Protease</keyword>
<feature type="domain" description="CAAX prenyl protease 2/Lysostaphin resistance protein A-like" evidence="2">
    <location>
        <begin position="261"/>
        <end position="322"/>
    </location>
</feature>
<feature type="transmembrane region" description="Helical" evidence="1">
    <location>
        <begin position="99"/>
        <end position="122"/>
    </location>
</feature>
<dbReference type="Pfam" id="PF02517">
    <property type="entry name" value="Rce1-like"/>
    <property type="match status" value="1"/>
</dbReference>
<organism evidence="3 4">
    <name type="scientific">Mucisphaera calidilacus</name>
    <dbReference type="NCBI Taxonomy" id="2527982"/>
    <lineage>
        <taxon>Bacteria</taxon>
        <taxon>Pseudomonadati</taxon>
        <taxon>Planctomycetota</taxon>
        <taxon>Phycisphaerae</taxon>
        <taxon>Phycisphaerales</taxon>
        <taxon>Phycisphaeraceae</taxon>
        <taxon>Mucisphaera</taxon>
    </lineage>
</organism>
<dbReference type="GO" id="GO:0080120">
    <property type="term" value="P:CAAX-box protein maturation"/>
    <property type="evidence" value="ECO:0007669"/>
    <property type="project" value="UniProtKB-ARBA"/>
</dbReference>
<name>A0A518C110_9BACT</name>
<protein>
    <submittedName>
        <fullName evidence="3">CAAX amino terminal protease self-immunity</fullName>
    </submittedName>
</protein>
<dbReference type="GO" id="GO:0006508">
    <property type="term" value="P:proteolysis"/>
    <property type="evidence" value="ECO:0007669"/>
    <property type="project" value="UniProtKB-KW"/>
</dbReference>
<dbReference type="EMBL" id="CP036280">
    <property type="protein sequence ID" value="QDU72917.1"/>
    <property type="molecule type" value="Genomic_DNA"/>
</dbReference>
<evidence type="ECO:0000313" key="3">
    <source>
        <dbReference type="EMBL" id="QDU72917.1"/>
    </source>
</evidence>
<reference evidence="3 4" key="1">
    <citation type="submission" date="2019-02" db="EMBL/GenBank/DDBJ databases">
        <title>Deep-cultivation of Planctomycetes and their phenomic and genomic characterization uncovers novel biology.</title>
        <authorList>
            <person name="Wiegand S."/>
            <person name="Jogler M."/>
            <person name="Boedeker C."/>
            <person name="Pinto D."/>
            <person name="Vollmers J."/>
            <person name="Rivas-Marin E."/>
            <person name="Kohn T."/>
            <person name="Peeters S.H."/>
            <person name="Heuer A."/>
            <person name="Rast P."/>
            <person name="Oberbeckmann S."/>
            <person name="Bunk B."/>
            <person name="Jeske O."/>
            <person name="Meyerdierks A."/>
            <person name="Storesund J.E."/>
            <person name="Kallscheuer N."/>
            <person name="Luecker S."/>
            <person name="Lage O.M."/>
            <person name="Pohl T."/>
            <person name="Merkel B.J."/>
            <person name="Hornburger P."/>
            <person name="Mueller R.-W."/>
            <person name="Bruemmer F."/>
            <person name="Labrenz M."/>
            <person name="Spormann A.M."/>
            <person name="Op den Camp H."/>
            <person name="Overmann J."/>
            <person name="Amann R."/>
            <person name="Jetten M.S.M."/>
            <person name="Mascher T."/>
            <person name="Medema M.H."/>
            <person name="Devos D.P."/>
            <person name="Kaster A.-K."/>
            <person name="Ovreas L."/>
            <person name="Rohde M."/>
            <person name="Galperin M.Y."/>
            <person name="Jogler C."/>
        </authorList>
    </citation>
    <scope>NUCLEOTIDE SEQUENCE [LARGE SCALE GENOMIC DNA]</scope>
    <source>
        <strain evidence="3 4">Pan265</strain>
    </source>
</reference>
<dbReference type="RefSeq" id="WP_145447063.1">
    <property type="nucleotide sequence ID" value="NZ_CP036280.1"/>
</dbReference>
<dbReference type="InterPro" id="IPR003675">
    <property type="entry name" value="Rce1/LyrA-like_dom"/>
</dbReference>
<feature type="transmembrane region" description="Helical" evidence="1">
    <location>
        <begin position="309"/>
        <end position="330"/>
    </location>
</feature>
<dbReference type="GO" id="GO:0004175">
    <property type="term" value="F:endopeptidase activity"/>
    <property type="evidence" value="ECO:0007669"/>
    <property type="project" value="UniProtKB-ARBA"/>
</dbReference>